<dbReference type="PIRSF" id="PIRSF002741">
    <property type="entry name" value="MppA"/>
    <property type="match status" value="1"/>
</dbReference>
<dbReference type="EMBL" id="BSPC01000006">
    <property type="protein sequence ID" value="GLS17813.1"/>
    <property type="molecule type" value="Genomic_DNA"/>
</dbReference>
<dbReference type="RefSeq" id="WP_284310654.1">
    <property type="nucleotide sequence ID" value="NZ_BSPC01000006.1"/>
</dbReference>
<sequence>MTEHSKDKTGLRGTSILNPSRRQLLALGASAGFLTWLGPQRGWVETANAATPPAKPSGQVIVGLSQEPTVFHPLLVHIEVDEAVYFNLFSALWRVDPKGAFQPDLVAEIPTVENGGISADGLNWHIKLRDNVKWHDGTPFTADDVKFNIELIQNPKFIAGRRAGHELVRDIKVVSPTELTWRMEKAYAPYPAILSWTFLVPKHILEKETDINKPAFTTSPVGTGPFKWVERVPGDHITLAAHDGYHGEGPHLERLIVKYIPDLTVLYTQFQTGDIDYIGLQGITPDHYDEAKGLADRTVMPVPQPFIENIAVNTGLPVFKDKAVREALYYGMDKKSVIEQIYYGLPSETESFLPKQSWAFNPDLPKHEFDPEKAKKILDDAGWALGSDGVRAKDGVRLEFVNSTTAGNHVREQAQQLLQQNWADIGAKMTINNLPPAVMWGDYWMQSKFESAMVGIGFMIGPDPDATDFFASRSIGAKGGAGQNTTQFENAEVDGLLAEGAKTVDIEKRKAAYKKMQEVTRTELPYLPIFQYAMVSGVKSKLEGFTPNVNVQENCWNANTWYWAA</sequence>
<comment type="caution">
    <text evidence="5">The sequence shown here is derived from an EMBL/GenBank/DDBJ whole genome shotgun (WGS) entry which is preliminary data.</text>
</comment>
<dbReference type="PANTHER" id="PTHR30290">
    <property type="entry name" value="PERIPLASMIC BINDING COMPONENT OF ABC TRANSPORTER"/>
    <property type="match status" value="1"/>
</dbReference>
<reference evidence="6" key="1">
    <citation type="journal article" date="2019" name="Int. J. Syst. Evol. Microbiol.">
        <title>The Global Catalogue of Microorganisms (GCM) 10K type strain sequencing project: providing services to taxonomists for standard genome sequencing and annotation.</title>
        <authorList>
            <consortium name="The Broad Institute Genomics Platform"/>
            <consortium name="The Broad Institute Genome Sequencing Center for Infectious Disease"/>
            <person name="Wu L."/>
            <person name="Ma J."/>
        </authorList>
    </citation>
    <scope>NUCLEOTIDE SEQUENCE [LARGE SCALE GENOMIC DNA]</scope>
    <source>
        <strain evidence="6">NBRC 101365</strain>
    </source>
</reference>
<dbReference type="CDD" id="cd08513">
    <property type="entry name" value="PBP2_thermophilic_Hb8_like"/>
    <property type="match status" value="1"/>
</dbReference>
<evidence type="ECO:0000313" key="6">
    <source>
        <dbReference type="Proteomes" id="UP001156882"/>
    </source>
</evidence>
<evidence type="ECO:0000313" key="5">
    <source>
        <dbReference type="EMBL" id="GLS17813.1"/>
    </source>
</evidence>
<dbReference type="SUPFAM" id="SSF53850">
    <property type="entry name" value="Periplasmic binding protein-like II"/>
    <property type="match status" value="1"/>
</dbReference>
<comment type="subcellular location">
    <subcellularLocation>
        <location evidence="1">Periplasm</location>
    </subcellularLocation>
</comment>
<dbReference type="PANTHER" id="PTHR30290:SF38">
    <property type="entry name" value="D,D-DIPEPTIDE-BINDING PERIPLASMIC PROTEIN DDPA-RELATED"/>
    <property type="match status" value="1"/>
</dbReference>
<dbReference type="Gene3D" id="3.10.105.10">
    <property type="entry name" value="Dipeptide-binding Protein, Domain 3"/>
    <property type="match status" value="1"/>
</dbReference>
<evidence type="ECO:0000259" key="4">
    <source>
        <dbReference type="Pfam" id="PF00496"/>
    </source>
</evidence>
<dbReference type="Gene3D" id="3.40.190.10">
    <property type="entry name" value="Periplasmic binding protein-like II"/>
    <property type="match status" value="1"/>
</dbReference>
<dbReference type="InterPro" id="IPR030678">
    <property type="entry name" value="Peptide/Ni-bd"/>
</dbReference>
<protein>
    <submittedName>
        <fullName evidence="5">Peptide ABC transporter substrate-binding protein</fullName>
    </submittedName>
</protein>
<keyword evidence="3" id="KW-0732">Signal</keyword>
<evidence type="ECO:0000256" key="1">
    <source>
        <dbReference type="ARBA" id="ARBA00004418"/>
    </source>
</evidence>
<dbReference type="InterPro" id="IPR039424">
    <property type="entry name" value="SBP_5"/>
</dbReference>
<organism evidence="5 6">
    <name type="scientific">Labrys miyagiensis</name>
    <dbReference type="NCBI Taxonomy" id="346912"/>
    <lineage>
        <taxon>Bacteria</taxon>
        <taxon>Pseudomonadati</taxon>
        <taxon>Pseudomonadota</taxon>
        <taxon>Alphaproteobacteria</taxon>
        <taxon>Hyphomicrobiales</taxon>
        <taxon>Xanthobacteraceae</taxon>
        <taxon>Labrys</taxon>
    </lineage>
</organism>
<proteinExistence type="inferred from homology"/>
<dbReference type="InterPro" id="IPR006311">
    <property type="entry name" value="TAT_signal"/>
</dbReference>
<accession>A0ABQ6CDS4</accession>
<gene>
    <name evidence="5" type="ORF">GCM10007874_08280</name>
</gene>
<dbReference type="Pfam" id="PF00496">
    <property type="entry name" value="SBP_bac_5"/>
    <property type="match status" value="1"/>
</dbReference>
<dbReference type="InterPro" id="IPR000914">
    <property type="entry name" value="SBP_5_dom"/>
</dbReference>
<dbReference type="Gene3D" id="3.90.76.10">
    <property type="entry name" value="Dipeptide-binding Protein, Domain 1"/>
    <property type="match status" value="1"/>
</dbReference>
<evidence type="ECO:0000256" key="2">
    <source>
        <dbReference type="ARBA" id="ARBA00005695"/>
    </source>
</evidence>
<evidence type="ECO:0000256" key="3">
    <source>
        <dbReference type="ARBA" id="ARBA00022729"/>
    </source>
</evidence>
<dbReference type="PROSITE" id="PS51318">
    <property type="entry name" value="TAT"/>
    <property type="match status" value="1"/>
</dbReference>
<feature type="domain" description="Solute-binding protein family 5" evidence="4">
    <location>
        <begin position="116"/>
        <end position="472"/>
    </location>
</feature>
<keyword evidence="6" id="KW-1185">Reference proteome</keyword>
<comment type="similarity">
    <text evidence="2">Belongs to the bacterial solute-binding protein 5 family.</text>
</comment>
<name>A0ABQ6CDS4_9HYPH</name>
<dbReference type="Proteomes" id="UP001156882">
    <property type="component" value="Unassembled WGS sequence"/>
</dbReference>